<sequence length="124" mass="14909">MESNMEDFMEKQHVTVDDMVVTPFDVHERDFLHELNLLQLHRMIHFTEPFLWLVTFLCSSMLVFLFFLFFQNDDFYHRCIFAVLLLGFMPLPVGCMQQLRMHFRIKHHVKEQIDACGISIDQLL</sequence>
<keyword evidence="1" id="KW-1133">Transmembrane helix</keyword>
<name>A0A1F7V876_9BACT</name>
<dbReference type="Proteomes" id="UP000176593">
    <property type="component" value="Unassembled WGS sequence"/>
</dbReference>
<comment type="caution">
    <text evidence="2">The sequence shown here is derived from an EMBL/GenBank/DDBJ whole genome shotgun (WGS) entry which is preliminary data.</text>
</comment>
<keyword evidence="1" id="KW-0472">Membrane</keyword>
<evidence type="ECO:0000256" key="1">
    <source>
        <dbReference type="SAM" id="Phobius"/>
    </source>
</evidence>
<evidence type="ECO:0008006" key="4">
    <source>
        <dbReference type="Google" id="ProtNLM"/>
    </source>
</evidence>
<reference evidence="2 3" key="1">
    <citation type="journal article" date="2016" name="Nat. Commun.">
        <title>Thousands of microbial genomes shed light on interconnected biogeochemical processes in an aquifer system.</title>
        <authorList>
            <person name="Anantharaman K."/>
            <person name="Brown C.T."/>
            <person name="Hug L.A."/>
            <person name="Sharon I."/>
            <person name="Castelle C.J."/>
            <person name="Probst A.J."/>
            <person name="Thomas B.C."/>
            <person name="Singh A."/>
            <person name="Wilkins M.J."/>
            <person name="Karaoz U."/>
            <person name="Brodie E.L."/>
            <person name="Williams K.H."/>
            <person name="Hubbard S.S."/>
            <person name="Banfield J.F."/>
        </authorList>
    </citation>
    <scope>NUCLEOTIDE SEQUENCE [LARGE SCALE GENOMIC DNA]</scope>
</reference>
<dbReference type="AlphaFoldDB" id="A0A1F7V876"/>
<dbReference type="EMBL" id="MGEQ01000007">
    <property type="protein sequence ID" value="OGL86699.1"/>
    <property type="molecule type" value="Genomic_DNA"/>
</dbReference>
<organism evidence="2 3">
    <name type="scientific">Candidatus Uhrbacteria bacterium RIFCSPLOWO2_02_FULL_48_18</name>
    <dbReference type="NCBI Taxonomy" id="1802408"/>
    <lineage>
        <taxon>Bacteria</taxon>
        <taxon>Candidatus Uhriibacteriota</taxon>
    </lineage>
</organism>
<evidence type="ECO:0000313" key="3">
    <source>
        <dbReference type="Proteomes" id="UP000176593"/>
    </source>
</evidence>
<feature type="transmembrane region" description="Helical" evidence="1">
    <location>
        <begin position="50"/>
        <end position="69"/>
    </location>
</feature>
<proteinExistence type="predicted"/>
<evidence type="ECO:0000313" key="2">
    <source>
        <dbReference type="EMBL" id="OGL86699.1"/>
    </source>
</evidence>
<gene>
    <name evidence="2" type="ORF">A3I41_05195</name>
</gene>
<accession>A0A1F7V876</accession>
<protein>
    <recommendedName>
        <fullName evidence="4">Transmembrane protein</fullName>
    </recommendedName>
</protein>
<feature type="transmembrane region" description="Helical" evidence="1">
    <location>
        <begin position="75"/>
        <end position="96"/>
    </location>
</feature>
<keyword evidence="1" id="KW-0812">Transmembrane</keyword>